<comment type="similarity">
    <text evidence="1">Belongs to the UPF0065 (bug) family.</text>
</comment>
<evidence type="ECO:0000313" key="2">
    <source>
        <dbReference type="EMBL" id="BBB91217.1"/>
    </source>
</evidence>
<name>A0A348AJG9_9FIRM</name>
<gene>
    <name evidence="2" type="ORF">MAMMFC1_01888</name>
</gene>
<dbReference type="Pfam" id="PF03401">
    <property type="entry name" value="TctC"/>
    <property type="match status" value="1"/>
</dbReference>
<dbReference type="KEGG" id="mana:MAMMFC1_01888"/>
<evidence type="ECO:0000313" key="3">
    <source>
        <dbReference type="Proteomes" id="UP000276437"/>
    </source>
</evidence>
<keyword evidence="2" id="KW-0675">Receptor</keyword>
<dbReference type="PANTHER" id="PTHR42928">
    <property type="entry name" value="TRICARBOXYLATE-BINDING PROTEIN"/>
    <property type="match status" value="1"/>
</dbReference>
<accession>A0A348AJG9</accession>
<dbReference type="AlphaFoldDB" id="A0A348AJG9"/>
<keyword evidence="3" id="KW-1185">Reference proteome</keyword>
<dbReference type="PANTHER" id="PTHR42928:SF5">
    <property type="entry name" value="BLR1237 PROTEIN"/>
    <property type="match status" value="1"/>
</dbReference>
<dbReference type="EMBL" id="AP018449">
    <property type="protein sequence ID" value="BBB91217.1"/>
    <property type="molecule type" value="Genomic_DNA"/>
</dbReference>
<dbReference type="PIRSF" id="PIRSF017082">
    <property type="entry name" value="YflP"/>
    <property type="match status" value="1"/>
</dbReference>
<organism evidence="2 3">
    <name type="scientific">Methylomusa anaerophila</name>
    <dbReference type="NCBI Taxonomy" id="1930071"/>
    <lineage>
        <taxon>Bacteria</taxon>
        <taxon>Bacillati</taxon>
        <taxon>Bacillota</taxon>
        <taxon>Negativicutes</taxon>
        <taxon>Selenomonadales</taxon>
        <taxon>Sporomusaceae</taxon>
        <taxon>Methylomusa</taxon>
    </lineage>
</organism>
<dbReference type="InterPro" id="IPR042100">
    <property type="entry name" value="Bug_dom1"/>
</dbReference>
<reference evidence="2 3" key="1">
    <citation type="journal article" date="2018" name="Int. J. Syst. Evol. Microbiol.">
        <title>Methylomusa anaerophila gen. nov., sp. nov., an anaerobic methanol-utilizing bacterium isolated from a microbial fuel cell.</title>
        <authorList>
            <person name="Amano N."/>
            <person name="Yamamuro A."/>
            <person name="Miyahara M."/>
            <person name="Kouzuma A."/>
            <person name="Abe T."/>
            <person name="Watanabe K."/>
        </authorList>
    </citation>
    <scope>NUCLEOTIDE SEQUENCE [LARGE SCALE GENOMIC DNA]</scope>
    <source>
        <strain evidence="2 3">MMFC1</strain>
    </source>
</reference>
<proteinExistence type="inferred from homology"/>
<dbReference type="Gene3D" id="3.40.190.10">
    <property type="entry name" value="Periplasmic binding protein-like II"/>
    <property type="match status" value="1"/>
</dbReference>
<protein>
    <submittedName>
        <fullName evidence="2">Tripartite tricarboxylate transporter family receptor</fullName>
    </submittedName>
</protein>
<dbReference type="Gene3D" id="3.40.190.150">
    <property type="entry name" value="Bordetella uptake gene, domain 1"/>
    <property type="match status" value="1"/>
</dbReference>
<evidence type="ECO:0000256" key="1">
    <source>
        <dbReference type="ARBA" id="ARBA00006987"/>
    </source>
</evidence>
<dbReference type="CDD" id="cd07012">
    <property type="entry name" value="PBP2_Bug_TTT"/>
    <property type="match status" value="1"/>
</dbReference>
<dbReference type="PROSITE" id="PS51257">
    <property type="entry name" value="PROKAR_LIPOPROTEIN"/>
    <property type="match status" value="1"/>
</dbReference>
<dbReference type="InterPro" id="IPR005064">
    <property type="entry name" value="BUG"/>
</dbReference>
<dbReference type="SUPFAM" id="SSF53850">
    <property type="entry name" value="Periplasmic binding protein-like II"/>
    <property type="match status" value="1"/>
</dbReference>
<sequence length="341" mass="36900">MGFKKVVILALAGLLAIAAMIGGCSFMKDTPVITEKKYPDGPITIIVPTGPGGSPDLMARAMEKAAMKYLGYPLVVKNIPGGAATIGWNELAGSKPDGYTIGVTTTGIILQPLYGPTRYHYPTALEPLAEVGTLPIVLAVRSDQPWESIDDVVKYAQEHPGEIKYAHPGLGAPTHIVAEMFAKAAGIDIKQVPFVTATDAVGAFLGGHVQLLFMSTPELKEQIRSGRVRVLAVAAEQRLTDDPELQKVPTFKEQGLDVVFNLWHGIGAPKMMPKDVQDRLAEGLRNIVNEPEFKENMSKIGLTVKYLGPQECSERWMADNARLTKFVKESGIAERIAAQKN</sequence>
<dbReference type="Proteomes" id="UP000276437">
    <property type="component" value="Chromosome"/>
</dbReference>